<dbReference type="AlphaFoldDB" id="A0A6I6IV40"/>
<dbReference type="RefSeq" id="WP_157708444.1">
    <property type="nucleotide sequence ID" value="NZ_CP034348.1"/>
</dbReference>
<feature type="active site" description="Charge relay system" evidence="5">
    <location>
        <position position="220"/>
    </location>
</feature>
<dbReference type="PROSITE" id="PS51892">
    <property type="entry name" value="SUBTILASE"/>
    <property type="match status" value="1"/>
</dbReference>
<dbReference type="Gene3D" id="3.40.50.200">
    <property type="entry name" value="Peptidase S8/S53 domain"/>
    <property type="match status" value="1"/>
</dbReference>
<evidence type="ECO:0000256" key="1">
    <source>
        <dbReference type="ARBA" id="ARBA00011073"/>
    </source>
</evidence>
<organism evidence="10 11">
    <name type="scientific">Roseovarius faecimaris</name>
    <dbReference type="NCBI Taxonomy" id="2494550"/>
    <lineage>
        <taxon>Bacteria</taxon>
        <taxon>Pseudomonadati</taxon>
        <taxon>Pseudomonadota</taxon>
        <taxon>Alphaproteobacteria</taxon>
        <taxon>Rhodobacterales</taxon>
        <taxon>Roseobacteraceae</taxon>
        <taxon>Roseovarius</taxon>
    </lineage>
</organism>
<keyword evidence="2 5" id="KW-0645">Protease</keyword>
<evidence type="ECO:0000256" key="5">
    <source>
        <dbReference type="PROSITE-ProRule" id="PRU01240"/>
    </source>
</evidence>
<dbReference type="InterPro" id="IPR050131">
    <property type="entry name" value="Peptidase_S8_subtilisin-like"/>
</dbReference>
<dbReference type="InterPro" id="IPR015500">
    <property type="entry name" value="Peptidase_S8_subtilisin-rel"/>
</dbReference>
<dbReference type="EMBL" id="CP034348">
    <property type="protein sequence ID" value="QGX99763.1"/>
    <property type="molecule type" value="Genomic_DNA"/>
</dbReference>
<accession>A0A6I6IV40</accession>
<evidence type="ECO:0000259" key="9">
    <source>
        <dbReference type="Pfam" id="PF22148"/>
    </source>
</evidence>
<evidence type="ECO:0000256" key="3">
    <source>
        <dbReference type="ARBA" id="ARBA00022801"/>
    </source>
</evidence>
<evidence type="ECO:0000313" key="11">
    <source>
        <dbReference type="Proteomes" id="UP000428330"/>
    </source>
</evidence>
<dbReference type="PANTHER" id="PTHR43806">
    <property type="entry name" value="PEPTIDASE S8"/>
    <property type="match status" value="1"/>
</dbReference>
<evidence type="ECO:0000256" key="2">
    <source>
        <dbReference type="ARBA" id="ARBA00022670"/>
    </source>
</evidence>
<feature type="domain" description="Fervidolysin-like N-terminal prodomain" evidence="9">
    <location>
        <begin position="94"/>
        <end position="178"/>
    </location>
</feature>
<sequence length="465" mass="48529">MPMNYMPTLLRFTGMLLLAMTVAAPVQYAYADGGRDPTPVTPSVSSTTTPAPKQPAKPKTKPETRTPSTQTATATTPRRTQQSPRTPPRIVETAPSGQPPADETRFIPDEVIVRFQLSSTERSRTRAINRLNLSHLDAATFFLSGVTVHRYRLPSGLDVREAIAQLEASAAVVTAQPNYLYRLQQSADTGKLPQFGNTRINLSDAHARTKGGKTRIAVIDTAVDKTHPEFVTSSISSFDVSDDVSNVDPHGTSIAGILAANAQLTGVAPEAEIVSIAAFSKDASGQSFGNTWTIMEALNVAYKQDADILNMSFAGPADPLLARAMEGAMARNILPVAAAGNEGPEAAMLFPAGYDAVIAVTATDAEDRIYSDANTGEHVDLAAPGVGLLVLGNASGFRTSSGTSMATAYVSGIAALALAANPGADYATLRSLLENSATDLGTPGKDAVFGAGIPSAATAINGLTN</sequence>
<dbReference type="PANTHER" id="PTHR43806:SF11">
    <property type="entry name" value="CEREVISIN-RELATED"/>
    <property type="match status" value="1"/>
</dbReference>
<dbReference type="InterPro" id="IPR036852">
    <property type="entry name" value="Peptidase_S8/S53_dom_sf"/>
</dbReference>
<dbReference type="InterPro" id="IPR054399">
    <property type="entry name" value="Fervidolysin-like_N_prodom"/>
</dbReference>
<dbReference type="GO" id="GO:0004252">
    <property type="term" value="F:serine-type endopeptidase activity"/>
    <property type="evidence" value="ECO:0007669"/>
    <property type="project" value="UniProtKB-UniRule"/>
</dbReference>
<dbReference type="Pfam" id="PF22148">
    <property type="entry name" value="Fervidolysin_NPro-like"/>
    <property type="match status" value="1"/>
</dbReference>
<dbReference type="GO" id="GO:0006508">
    <property type="term" value="P:proteolysis"/>
    <property type="evidence" value="ECO:0007669"/>
    <property type="project" value="UniProtKB-KW"/>
</dbReference>
<dbReference type="InterPro" id="IPR000209">
    <property type="entry name" value="Peptidase_S8/S53_dom"/>
</dbReference>
<gene>
    <name evidence="10" type="ORF">EI983_16410</name>
</gene>
<feature type="active site" description="Charge relay system" evidence="5">
    <location>
        <position position="250"/>
    </location>
</feature>
<dbReference type="KEGG" id="rom:EI983_16410"/>
<keyword evidence="7" id="KW-0732">Signal</keyword>
<name>A0A6I6IV40_9RHOB</name>
<feature type="active site" description="Charge relay system" evidence="5">
    <location>
        <position position="404"/>
    </location>
</feature>
<dbReference type="PROSITE" id="PS00137">
    <property type="entry name" value="SUBTILASE_HIS"/>
    <property type="match status" value="1"/>
</dbReference>
<protein>
    <submittedName>
        <fullName evidence="10">Uncharacterized protein</fullName>
    </submittedName>
</protein>
<dbReference type="SUPFAM" id="SSF52743">
    <property type="entry name" value="Subtilisin-like"/>
    <property type="match status" value="1"/>
</dbReference>
<evidence type="ECO:0000256" key="4">
    <source>
        <dbReference type="ARBA" id="ARBA00022825"/>
    </source>
</evidence>
<comment type="similarity">
    <text evidence="1 5">Belongs to the peptidase S8 family.</text>
</comment>
<feature type="signal peptide" evidence="7">
    <location>
        <begin position="1"/>
        <end position="31"/>
    </location>
</feature>
<keyword evidence="11" id="KW-1185">Reference proteome</keyword>
<feature type="region of interest" description="Disordered" evidence="6">
    <location>
        <begin position="37"/>
        <end position="107"/>
    </location>
</feature>
<evidence type="ECO:0000256" key="6">
    <source>
        <dbReference type="SAM" id="MobiDB-lite"/>
    </source>
</evidence>
<feature type="domain" description="Peptidase S8/S53" evidence="8">
    <location>
        <begin position="213"/>
        <end position="452"/>
    </location>
</feature>
<evidence type="ECO:0000259" key="8">
    <source>
        <dbReference type="Pfam" id="PF00082"/>
    </source>
</evidence>
<reference evidence="11" key="1">
    <citation type="submission" date="2018-12" db="EMBL/GenBank/DDBJ databases">
        <title>Complete genome sequence of Roseovarius sp. MME-070.</title>
        <authorList>
            <person name="Nam Y.-D."/>
            <person name="Kang J."/>
            <person name="Chung W.-H."/>
            <person name="Park Y.S."/>
        </authorList>
    </citation>
    <scope>NUCLEOTIDE SEQUENCE [LARGE SCALE GENOMIC DNA]</scope>
    <source>
        <strain evidence="11">MME-070</strain>
    </source>
</reference>
<evidence type="ECO:0000313" key="10">
    <source>
        <dbReference type="EMBL" id="QGX99763.1"/>
    </source>
</evidence>
<dbReference type="CDD" id="cd05561">
    <property type="entry name" value="Peptidases_S8_4"/>
    <property type="match status" value="1"/>
</dbReference>
<keyword evidence="4 5" id="KW-0720">Serine protease</keyword>
<evidence type="ECO:0000256" key="7">
    <source>
        <dbReference type="SAM" id="SignalP"/>
    </source>
</evidence>
<dbReference type="Proteomes" id="UP000428330">
    <property type="component" value="Chromosome"/>
</dbReference>
<dbReference type="Pfam" id="PF00082">
    <property type="entry name" value="Peptidase_S8"/>
    <property type="match status" value="1"/>
</dbReference>
<dbReference type="PRINTS" id="PR00723">
    <property type="entry name" value="SUBTILISIN"/>
</dbReference>
<dbReference type="InterPro" id="IPR022398">
    <property type="entry name" value="Peptidase_S8_His-AS"/>
</dbReference>
<feature type="compositionally biased region" description="Low complexity" evidence="6">
    <location>
        <begin position="65"/>
        <end position="84"/>
    </location>
</feature>
<proteinExistence type="inferred from homology"/>
<keyword evidence="3 5" id="KW-0378">Hydrolase</keyword>
<feature type="chain" id="PRO_5026080379" evidence="7">
    <location>
        <begin position="32"/>
        <end position="465"/>
    </location>
</feature>
<dbReference type="OrthoDB" id="5405281at2"/>
<feature type="compositionally biased region" description="Low complexity" evidence="6">
    <location>
        <begin position="37"/>
        <end position="51"/>
    </location>
</feature>